<dbReference type="KEGG" id="mmaz:MmTuc01_3225"/>
<feature type="compositionally biased region" description="Basic and acidic residues" evidence="1">
    <location>
        <begin position="31"/>
        <end position="48"/>
    </location>
</feature>
<dbReference type="HOGENOM" id="CLU_3147998_0_0_2"/>
<sequence length="48" mass="5303">MVSPLGNSFLISFNLCGAILHKRSFFPSGPGRKDSLKKMEKNGTAKYE</sequence>
<organism evidence="2 3">
    <name type="scientific">Methanosarcina mazei Tuc01</name>
    <dbReference type="NCBI Taxonomy" id="1236903"/>
    <lineage>
        <taxon>Archaea</taxon>
        <taxon>Methanobacteriati</taxon>
        <taxon>Methanobacteriota</taxon>
        <taxon>Stenosarchaea group</taxon>
        <taxon>Methanomicrobia</taxon>
        <taxon>Methanosarcinales</taxon>
        <taxon>Methanosarcinaceae</taxon>
        <taxon>Methanosarcina</taxon>
    </lineage>
</organism>
<dbReference type="EMBL" id="CP004144">
    <property type="protein sequence ID" value="AGF98482.1"/>
    <property type="molecule type" value="Genomic_DNA"/>
</dbReference>
<evidence type="ECO:0000313" key="3">
    <source>
        <dbReference type="Proteomes" id="UP000011718"/>
    </source>
</evidence>
<evidence type="ECO:0000256" key="1">
    <source>
        <dbReference type="SAM" id="MobiDB-lite"/>
    </source>
</evidence>
<name>M1PD66_METMZ</name>
<gene>
    <name evidence="2" type="ORF">MmTuc01_3225</name>
</gene>
<proteinExistence type="predicted"/>
<accession>M1PD66</accession>
<protein>
    <submittedName>
        <fullName evidence="2">Uncharacterized protein</fullName>
    </submittedName>
</protein>
<dbReference type="BioCyc" id="MMAZ1236903:G139K-3071-MONOMER"/>
<dbReference type="AlphaFoldDB" id="M1PD66"/>
<feature type="region of interest" description="Disordered" evidence="1">
    <location>
        <begin position="24"/>
        <end position="48"/>
    </location>
</feature>
<dbReference type="Proteomes" id="UP000011718">
    <property type="component" value="Chromosome"/>
</dbReference>
<reference evidence="2 3" key="1">
    <citation type="journal article" date="2013" name="Genome Announc.">
        <title>Complete Genome of a Methanosarcina mazei Strain Isolated from Sediment Samples from an Amazonian Flooded Area.</title>
        <authorList>
            <person name="Assis das Gracas D."/>
            <person name="Thiago Juca Ramos R."/>
            <person name="Vieira Araujo A.C."/>
            <person name="Zahlouth R."/>
            <person name="Ribeiro Carneiro A."/>
            <person name="Souza Lopes T."/>
            <person name="Azevedo Barauna R."/>
            <person name="Azevedo V."/>
            <person name="Cruz Schneider M.P."/>
            <person name="Pellizari V.H."/>
            <person name="Silva A."/>
        </authorList>
    </citation>
    <scope>NUCLEOTIDE SEQUENCE [LARGE SCALE GENOMIC DNA]</scope>
    <source>
        <strain evidence="2 3">Tuc01</strain>
    </source>
</reference>
<evidence type="ECO:0000313" key="2">
    <source>
        <dbReference type="EMBL" id="AGF98482.1"/>
    </source>
</evidence>